<dbReference type="InterPro" id="IPR047111">
    <property type="entry name" value="YbaP-like"/>
</dbReference>
<dbReference type="PANTHER" id="PTHR40590:SF1">
    <property type="entry name" value="CYTOPLASMIC PROTEIN"/>
    <property type="match status" value="1"/>
</dbReference>
<dbReference type="EMBL" id="WTYW01000001">
    <property type="protein sequence ID" value="MXO85264.1"/>
    <property type="molecule type" value="Genomic_DNA"/>
</dbReference>
<sequence length="310" mass="34181">MTLLKKLQAGVAIAAFSFTLPGCAYKETPTAQAPAQVAAERVEMEGPALWRVADEDTTIYLFGTVHALPDNVQWYTPAIERALTSSDLLVTELPAGADKDPALAQLMTSKAMLPEGENLREMMSPEQVAVYQEALAKLQLPAEAFDRFEPWFAAMTLSLLPLLQQGYTPESGVEAVLETKVGADMERAGLETLEYQIAVFDEMPVESQLRYLVETAEQVDDIKDMLDEMVAAWAVGDADRLAAMMNENLDDPIVAERLLYTRNANWAEWIDERLDTPGTVFVAVGAGHLAGRNSVQDQLTERDIRSSRVQ</sequence>
<evidence type="ECO:0000313" key="1">
    <source>
        <dbReference type="EMBL" id="MXO85264.1"/>
    </source>
</evidence>
<dbReference type="InterPro" id="IPR002816">
    <property type="entry name" value="TraB/PrgY/GumN_fam"/>
</dbReference>
<dbReference type="RefSeq" id="WP_160681679.1">
    <property type="nucleotide sequence ID" value="NZ_WTYW01000001.1"/>
</dbReference>
<comment type="caution">
    <text evidence="1">The sequence shown here is derived from an EMBL/GenBank/DDBJ whole genome shotgun (WGS) entry which is preliminary data.</text>
</comment>
<keyword evidence="2" id="KW-1185">Reference proteome</keyword>
<dbReference type="OrthoDB" id="9806326at2"/>
<dbReference type="AlphaFoldDB" id="A0A844ZCJ3"/>
<name>A0A844ZCJ3_9SPHN</name>
<dbReference type="CDD" id="cd14789">
    <property type="entry name" value="Tiki"/>
    <property type="match status" value="1"/>
</dbReference>
<protein>
    <submittedName>
        <fullName evidence="1">TraB/GumN family protein</fullName>
    </submittedName>
</protein>
<evidence type="ECO:0000313" key="2">
    <source>
        <dbReference type="Proteomes" id="UP000433104"/>
    </source>
</evidence>
<proteinExistence type="predicted"/>
<dbReference type="Pfam" id="PF01963">
    <property type="entry name" value="TraB_PrgY_gumN"/>
    <property type="match status" value="1"/>
</dbReference>
<accession>A0A844ZCJ3</accession>
<dbReference type="Proteomes" id="UP000433104">
    <property type="component" value="Unassembled WGS sequence"/>
</dbReference>
<reference evidence="1 2" key="1">
    <citation type="submission" date="2019-12" db="EMBL/GenBank/DDBJ databases">
        <title>Genomic-based taxomic classification of the family Erythrobacteraceae.</title>
        <authorList>
            <person name="Xu L."/>
        </authorList>
    </citation>
    <scope>NUCLEOTIDE SEQUENCE [LARGE SCALE GENOMIC DNA]</scope>
    <source>
        <strain evidence="1 2">MCCC 1A09962</strain>
    </source>
</reference>
<organism evidence="1 2">
    <name type="scientific">Parapontixanthobacter aurantiacus</name>
    <dbReference type="NCBI Taxonomy" id="1463599"/>
    <lineage>
        <taxon>Bacteria</taxon>
        <taxon>Pseudomonadati</taxon>
        <taxon>Pseudomonadota</taxon>
        <taxon>Alphaproteobacteria</taxon>
        <taxon>Sphingomonadales</taxon>
        <taxon>Erythrobacteraceae</taxon>
        <taxon>Parapontixanthobacter</taxon>
    </lineage>
</organism>
<gene>
    <name evidence="1" type="ORF">GRI38_04405</name>
</gene>
<dbReference type="PANTHER" id="PTHR40590">
    <property type="entry name" value="CYTOPLASMIC PROTEIN-RELATED"/>
    <property type="match status" value="1"/>
</dbReference>